<reference evidence="10 11" key="1">
    <citation type="journal article" date="2021" name="Int. J. Syst. Evol. Microbiol.">
        <title>Reticulibacter mediterranei gen. nov., sp. nov., within the new family Reticulibacteraceae fam. nov., and Ktedonospora formicarum gen. nov., sp. nov., Ktedonobacter robiniae sp. nov., Dictyobacter formicarum sp. nov. and Dictyobacter arantiisoli sp. nov., belonging to the class Ktedonobacteria.</title>
        <authorList>
            <person name="Yabe S."/>
            <person name="Zheng Y."/>
            <person name="Wang C.M."/>
            <person name="Sakai Y."/>
            <person name="Abe K."/>
            <person name="Yokota A."/>
            <person name="Donadio S."/>
            <person name="Cavaletti L."/>
            <person name="Monciardini P."/>
        </authorList>
    </citation>
    <scope>NUCLEOTIDE SEQUENCE [LARGE SCALE GENOMIC DNA]</scope>
    <source>
        <strain evidence="10 11">SOSP1-30</strain>
    </source>
</reference>
<dbReference type="EMBL" id="BNJG01000001">
    <property type="protein sequence ID" value="GHO51972.1"/>
    <property type="molecule type" value="Genomic_DNA"/>
</dbReference>
<feature type="domain" description="PAS" evidence="8">
    <location>
        <begin position="14"/>
        <end position="61"/>
    </location>
</feature>
<evidence type="ECO:0000259" key="9">
    <source>
        <dbReference type="PROSITE" id="PS50113"/>
    </source>
</evidence>
<organism evidence="10 11">
    <name type="scientific">Ktedonobacter robiniae</name>
    <dbReference type="NCBI Taxonomy" id="2778365"/>
    <lineage>
        <taxon>Bacteria</taxon>
        <taxon>Bacillati</taxon>
        <taxon>Chloroflexota</taxon>
        <taxon>Ktedonobacteria</taxon>
        <taxon>Ktedonobacterales</taxon>
        <taxon>Ktedonobacteraceae</taxon>
        <taxon>Ktedonobacter</taxon>
    </lineage>
</organism>
<dbReference type="InterPro" id="IPR003661">
    <property type="entry name" value="HisK_dim/P_dom"/>
</dbReference>
<keyword evidence="11" id="KW-1185">Reference proteome</keyword>
<dbReference type="CDD" id="cd00082">
    <property type="entry name" value="HisKA"/>
    <property type="match status" value="1"/>
</dbReference>
<dbReference type="Gene3D" id="1.10.287.130">
    <property type="match status" value="1"/>
</dbReference>
<dbReference type="PRINTS" id="PR00344">
    <property type="entry name" value="BCTRLSENSOR"/>
</dbReference>
<dbReference type="SUPFAM" id="SSF55874">
    <property type="entry name" value="ATPase domain of HSP90 chaperone/DNA topoisomerase II/histidine kinase"/>
    <property type="match status" value="1"/>
</dbReference>
<dbReference type="SMART" id="SM00387">
    <property type="entry name" value="HATPase_c"/>
    <property type="match status" value="1"/>
</dbReference>
<protein>
    <recommendedName>
        <fullName evidence="2">histidine kinase</fullName>
        <ecNumber evidence="2">2.7.13.3</ecNumber>
    </recommendedName>
</protein>
<name>A0ABQ3UHP7_9CHLR</name>
<dbReference type="InterPro" id="IPR004358">
    <property type="entry name" value="Sig_transdc_His_kin-like_C"/>
</dbReference>
<dbReference type="InterPro" id="IPR005467">
    <property type="entry name" value="His_kinase_dom"/>
</dbReference>
<evidence type="ECO:0000259" key="7">
    <source>
        <dbReference type="PROSITE" id="PS50109"/>
    </source>
</evidence>
<dbReference type="EC" id="2.7.13.3" evidence="2"/>
<dbReference type="PROSITE" id="PS50112">
    <property type="entry name" value="PAS"/>
    <property type="match status" value="3"/>
</dbReference>
<dbReference type="InterPro" id="IPR000014">
    <property type="entry name" value="PAS"/>
</dbReference>
<proteinExistence type="predicted"/>
<dbReference type="InterPro" id="IPR013656">
    <property type="entry name" value="PAS_4"/>
</dbReference>
<evidence type="ECO:0000256" key="4">
    <source>
        <dbReference type="ARBA" id="ARBA00022679"/>
    </source>
</evidence>
<keyword evidence="5" id="KW-0418">Kinase</keyword>
<dbReference type="InterPro" id="IPR036097">
    <property type="entry name" value="HisK_dim/P_sf"/>
</dbReference>
<dbReference type="Pfam" id="PF08448">
    <property type="entry name" value="PAS_4"/>
    <property type="match status" value="2"/>
</dbReference>
<dbReference type="PROSITE" id="PS50109">
    <property type="entry name" value="HIS_KIN"/>
    <property type="match status" value="1"/>
</dbReference>
<dbReference type="CDD" id="cd00075">
    <property type="entry name" value="HATPase"/>
    <property type="match status" value="1"/>
</dbReference>
<feature type="domain" description="PAS" evidence="8">
    <location>
        <begin position="131"/>
        <end position="201"/>
    </location>
</feature>
<dbReference type="SUPFAM" id="SSF55785">
    <property type="entry name" value="PYP-like sensor domain (PAS domain)"/>
    <property type="match status" value="4"/>
</dbReference>
<dbReference type="PANTHER" id="PTHR43304:SF1">
    <property type="entry name" value="PAC DOMAIN-CONTAINING PROTEIN"/>
    <property type="match status" value="1"/>
</dbReference>
<dbReference type="Pfam" id="PF02518">
    <property type="entry name" value="HATPase_c"/>
    <property type="match status" value="1"/>
</dbReference>
<dbReference type="Pfam" id="PF00512">
    <property type="entry name" value="HisKA"/>
    <property type="match status" value="1"/>
</dbReference>
<evidence type="ECO:0000256" key="6">
    <source>
        <dbReference type="ARBA" id="ARBA00023012"/>
    </source>
</evidence>
<evidence type="ECO:0000256" key="3">
    <source>
        <dbReference type="ARBA" id="ARBA00022553"/>
    </source>
</evidence>
<evidence type="ECO:0000313" key="11">
    <source>
        <dbReference type="Proteomes" id="UP000654345"/>
    </source>
</evidence>
<feature type="domain" description="PAC" evidence="9">
    <location>
        <begin position="327"/>
        <end position="380"/>
    </location>
</feature>
<dbReference type="RefSeq" id="WP_201368927.1">
    <property type="nucleotide sequence ID" value="NZ_BNJG01000001.1"/>
</dbReference>
<evidence type="ECO:0000256" key="1">
    <source>
        <dbReference type="ARBA" id="ARBA00000085"/>
    </source>
</evidence>
<dbReference type="PANTHER" id="PTHR43304">
    <property type="entry name" value="PHYTOCHROME-LIKE PROTEIN CPH1"/>
    <property type="match status" value="1"/>
</dbReference>
<dbReference type="SUPFAM" id="SSF47384">
    <property type="entry name" value="Homodimeric domain of signal transducing histidine kinase"/>
    <property type="match status" value="1"/>
</dbReference>
<dbReference type="InterPro" id="IPR035965">
    <property type="entry name" value="PAS-like_dom_sf"/>
</dbReference>
<evidence type="ECO:0000313" key="10">
    <source>
        <dbReference type="EMBL" id="GHO51972.1"/>
    </source>
</evidence>
<dbReference type="InterPro" id="IPR000700">
    <property type="entry name" value="PAS-assoc_C"/>
</dbReference>
<dbReference type="CDD" id="cd00130">
    <property type="entry name" value="PAS"/>
    <property type="match status" value="4"/>
</dbReference>
<dbReference type="SMART" id="SM00388">
    <property type="entry name" value="HisKA"/>
    <property type="match status" value="1"/>
</dbReference>
<dbReference type="Gene3D" id="3.30.450.20">
    <property type="entry name" value="PAS domain"/>
    <property type="match status" value="4"/>
</dbReference>
<dbReference type="Pfam" id="PF08447">
    <property type="entry name" value="PAS_3"/>
    <property type="match status" value="2"/>
</dbReference>
<dbReference type="InterPro" id="IPR003594">
    <property type="entry name" value="HATPase_dom"/>
</dbReference>
<feature type="domain" description="PAS" evidence="8">
    <location>
        <begin position="253"/>
        <end position="324"/>
    </location>
</feature>
<dbReference type="InterPro" id="IPR052162">
    <property type="entry name" value="Sensor_kinase/Photoreceptor"/>
</dbReference>
<comment type="catalytic activity">
    <reaction evidence="1">
        <text>ATP + protein L-histidine = ADP + protein N-phospho-L-histidine.</text>
        <dbReference type="EC" id="2.7.13.3"/>
    </reaction>
</comment>
<sequence length="729" mass="82546">MCPDDASVGAPLTSYPELPSLLETLSDALLFLDTTATIQYVNRRAAAMLGASKHELLGTSLWQSAPHLVSTALYQAVTTAIHTQESLEITYCSSITQSWLRVQLSPTNGGVLAFFREGKEPVRLHDALYKSEQRYRSLLESFTDGIVILTPEGLILDINQRPLLVAQARREEVIGRPMVEFPSWRSAPLAQDQLRAAIEQARRGETVHFEVRLYPQAESYRDLAFVMTPHCDAEQRIEYLTCVGLNITEWKQAEEEWRTLLDIIPHFVWAMYPDGSTHYSNQRWRDYTATTAEQDQGNDGWSRWIHPDDRQRVLDTWQTAVHAGTSYEVEHRLLEVETCAYRWYLTRGTPRRDQQGTIRQWVGTCTDVDDLKKAEIALYQSQERARTLMDSNIIGIFISRDDEIIEANSTFLRMTGYSQEDLRQGKMGWFRMTHPDFLVRTQQARQELAQHQTLIPYEKEYVCKDGSRLPVLVGGVALPFDPSQNLCFVLDNSARKELELRKENFLSMASHELKTPLTAIKMRLQLARTRLLKQGFGEAAATLLRAEEPVQLLDRLIGELLDVSKIQAGRLDYLREPVDIEALVYEIAETIQLMSTNHTIVVHGSAPCTLIGDKGRLEQVLINLVGNAITYSPDATTVDIDLDVTTEAVTIGVRDYGIGIPQGQREKIFERFYRAFDLSQRAIPGLGMGLSIAQEIVRHHGGTITVESEVGRGSTFRVTLPLKRSNPVL</sequence>
<comment type="caution">
    <text evidence="10">The sequence shown here is derived from an EMBL/GenBank/DDBJ whole genome shotgun (WGS) entry which is preliminary data.</text>
</comment>
<evidence type="ECO:0000256" key="5">
    <source>
        <dbReference type="ARBA" id="ARBA00022777"/>
    </source>
</evidence>
<keyword evidence="6" id="KW-0902">Two-component regulatory system</keyword>
<dbReference type="SMART" id="SM00086">
    <property type="entry name" value="PAC"/>
    <property type="match status" value="3"/>
</dbReference>
<keyword evidence="4" id="KW-0808">Transferase</keyword>
<evidence type="ECO:0000256" key="2">
    <source>
        <dbReference type="ARBA" id="ARBA00012438"/>
    </source>
</evidence>
<dbReference type="Gene3D" id="3.30.565.10">
    <property type="entry name" value="Histidine kinase-like ATPase, C-terminal domain"/>
    <property type="match status" value="1"/>
</dbReference>
<dbReference type="InterPro" id="IPR036890">
    <property type="entry name" value="HATPase_C_sf"/>
</dbReference>
<dbReference type="InterPro" id="IPR013655">
    <property type="entry name" value="PAS_fold_3"/>
</dbReference>
<dbReference type="NCBIfam" id="TIGR00229">
    <property type="entry name" value="sensory_box"/>
    <property type="match status" value="4"/>
</dbReference>
<keyword evidence="3" id="KW-0597">Phosphoprotein</keyword>
<feature type="domain" description="Histidine kinase" evidence="7">
    <location>
        <begin position="508"/>
        <end position="724"/>
    </location>
</feature>
<dbReference type="SMART" id="SM00091">
    <property type="entry name" value="PAS"/>
    <property type="match status" value="4"/>
</dbReference>
<dbReference type="Proteomes" id="UP000654345">
    <property type="component" value="Unassembled WGS sequence"/>
</dbReference>
<dbReference type="PROSITE" id="PS50113">
    <property type="entry name" value="PAC"/>
    <property type="match status" value="1"/>
</dbReference>
<evidence type="ECO:0000259" key="8">
    <source>
        <dbReference type="PROSITE" id="PS50112"/>
    </source>
</evidence>
<gene>
    <name evidence="10" type="ORF">KSB_04470</name>
</gene>
<accession>A0ABQ3UHP7</accession>
<dbReference type="InterPro" id="IPR001610">
    <property type="entry name" value="PAC"/>
</dbReference>